<evidence type="ECO:0000313" key="7">
    <source>
        <dbReference type="Proteomes" id="UP000640333"/>
    </source>
</evidence>
<comment type="similarity">
    <text evidence="5">Belongs to the pyruvate, phosphate/water dikinase regulatory protein family. PSRP subfamily.</text>
</comment>
<proteinExistence type="inferred from homology"/>
<dbReference type="RefSeq" id="WP_193953263.1">
    <property type="nucleotide sequence ID" value="NZ_JADEYS010000009.1"/>
</dbReference>
<dbReference type="EC" id="2.7.11.33" evidence="5"/>
<keyword evidence="4 5" id="KW-0418">Kinase</keyword>
<sequence>MTKRTAFFISDGTGITAEALGNSLLTQFEAIQFEKVTLPYIDTVAKAEAAVQQINDACITDGERPIIFDTIVNEEIRRILSQCDGFKIDVFSTFLSPLESELQTRSSYSVGGSHAIGEVNKYKDRIESVNYAIDNDDGGRIQQYDRADIIVLGVSRSGKTPTCLYMAMQFGIRAANYPLTEDDIHHSKLPEFLEKHRDKLYGLTIEPFQLSAIRQERRANSRYASLDQCDMEVRKVEKIFRDEGINCINTTNFSIEEIATRIMADFGLKRKIT</sequence>
<dbReference type="InterPro" id="IPR005177">
    <property type="entry name" value="Kinase-pyrophosphorylase"/>
</dbReference>
<evidence type="ECO:0000256" key="3">
    <source>
        <dbReference type="ARBA" id="ARBA00022741"/>
    </source>
</evidence>
<dbReference type="PANTHER" id="PTHR31756">
    <property type="entry name" value="PYRUVATE, PHOSPHATE DIKINASE REGULATORY PROTEIN 1, CHLOROPLASTIC"/>
    <property type="match status" value="1"/>
</dbReference>
<dbReference type="PANTHER" id="PTHR31756:SF3">
    <property type="entry name" value="PYRUVATE, PHOSPHATE DIKINASE REGULATORY PROTEIN 1, CHLOROPLASTIC"/>
    <property type="match status" value="1"/>
</dbReference>
<keyword evidence="3 5" id="KW-0547">Nucleotide-binding</keyword>
<dbReference type="NCBIfam" id="NF003742">
    <property type="entry name" value="PRK05339.1"/>
    <property type="match status" value="1"/>
</dbReference>
<dbReference type="GO" id="GO:0016776">
    <property type="term" value="F:phosphotransferase activity, phosphate group as acceptor"/>
    <property type="evidence" value="ECO:0007669"/>
    <property type="project" value="UniProtKB-UniRule"/>
</dbReference>
<keyword evidence="7" id="KW-1185">Reference proteome</keyword>
<dbReference type="HAMAP" id="MF_01062">
    <property type="entry name" value="PSRP"/>
    <property type="match status" value="1"/>
</dbReference>
<dbReference type="GO" id="GO:0043531">
    <property type="term" value="F:ADP binding"/>
    <property type="evidence" value="ECO:0007669"/>
    <property type="project" value="UniProtKB-UniRule"/>
</dbReference>
<dbReference type="Pfam" id="PF03618">
    <property type="entry name" value="Kinase-PPPase"/>
    <property type="match status" value="1"/>
</dbReference>
<gene>
    <name evidence="6" type="ORF">IOQ59_10595</name>
</gene>
<dbReference type="InterPro" id="IPR026530">
    <property type="entry name" value="PSRP"/>
</dbReference>
<evidence type="ECO:0000313" key="6">
    <source>
        <dbReference type="EMBL" id="MBE9397710.1"/>
    </source>
</evidence>
<keyword evidence="1 5" id="KW-0723">Serine/threonine-protein kinase</keyword>
<accession>A0A8J7FUS5</accession>
<protein>
    <recommendedName>
        <fullName evidence="5">Putative phosphoenolpyruvate synthase regulatory protein</fullName>
        <shortName evidence="5">PEP synthase regulatory protein</shortName>
        <shortName evidence="5">PSRP</shortName>
        <ecNumber evidence="5">2.7.11.33</ecNumber>
        <ecNumber evidence="5">2.7.4.28</ecNumber>
    </recommendedName>
    <alternativeName>
        <fullName evidence="5">Pyruvate, water dikinase regulatory protein</fullName>
    </alternativeName>
</protein>
<dbReference type="EMBL" id="JADEYS010000009">
    <property type="protein sequence ID" value="MBE9397710.1"/>
    <property type="molecule type" value="Genomic_DNA"/>
</dbReference>
<evidence type="ECO:0000256" key="4">
    <source>
        <dbReference type="ARBA" id="ARBA00022777"/>
    </source>
</evidence>
<organism evidence="6 7">
    <name type="scientific">Pontibacterium sinense</name>
    <dbReference type="NCBI Taxonomy" id="2781979"/>
    <lineage>
        <taxon>Bacteria</taxon>
        <taxon>Pseudomonadati</taxon>
        <taxon>Pseudomonadota</taxon>
        <taxon>Gammaproteobacteria</taxon>
        <taxon>Oceanospirillales</taxon>
        <taxon>Oceanospirillaceae</taxon>
        <taxon>Pontibacterium</taxon>
    </lineage>
</organism>
<name>A0A8J7FUS5_9GAMM</name>
<dbReference type="GO" id="GO:0004674">
    <property type="term" value="F:protein serine/threonine kinase activity"/>
    <property type="evidence" value="ECO:0007669"/>
    <property type="project" value="UniProtKB-UniRule"/>
</dbReference>
<reference evidence="6" key="1">
    <citation type="submission" date="2020-10" db="EMBL/GenBank/DDBJ databases">
        <title>Bacterium isolated from coastal waters sediment.</title>
        <authorList>
            <person name="Chen R.-J."/>
            <person name="Lu D.-C."/>
            <person name="Zhu K.-L."/>
            <person name="Du Z.-J."/>
        </authorList>
    </citation>
    <scope>NUCLEOTIDE SEQUENCE</scope>
    <source>
        <strain evidence="6">N1Y112</strain>
    </source>
</reference>
<dbReference type="EC" id="2.7.4.28" evidence="5"/>
<comment type="catalytic activity">
    <reaction evidence="5">
        <text>[pyruvate, water dikinase] + ADP = [pyruvate, water dikinase]-phosphate + AMP + H(+)</text>
        <dbReference type="Rhea" id="RHEA:46020"/>
        <dbReference type="Rhea" id="RHEA-COMP:11425"/>
        <dbReference type="Rhea" id="RHEA-COMP:11426"/>
        <dbReference type="ChEBI" id="CHEBI:15378"/>
        <dbReference type="ChEBI" id="CHEBI:43176"/>
        <dbReference type="ChEBI" id="CHEBI:68546"/>
        <dbReference type="ChEBI" id="CHEBI:456215"/>
        <dbReference type="ChEBI" id="CHEBI:456216"/>
        <dbReference type="EC" id="2.7.11.33"/>
    </reaction>
</comment>
<evidence type="ECO:0000256" key="5">
    <source>
        <dbReference type="HAMAP-Rule" id="MF_01062"/>
    </source>
</evidence>
<dbReference type="Proteomes" id="UP000640333">
    <property type="component" value="Unassembled WGS sequence"/>
</dbReference>
<comment type="function">
    <text evidence="5">Bifunctional serine/threonine kinase and phosphorylase involved in the regulation of the phosphoenolpyruvate synthase (PEPS) by catalyzing its phosphorylation/dephosphorylation.</text>
</comment>
<dbReference type="AlphaFoldDB" id="A0A8J7FUS5"/>
<evidence type="ECO:0000256" key="2">
    <source>
        <dbReference type="ARBA" id="ARBA00022679"/>
    </source>
</evidence>
<feature type="binding site" evidence="5">
    <location>
        <begin position="153"/>
        <end position="160"/>
    </location>
    <ligand>
        <name>ADP</name>
        <dbReference type="ChEBI" id="CHEBI:456216"/>
    </ligand>
</feature>
<evidence type="ECO:0000256" key="1">
    <source>
        <dbReference type="ARBA" id="ARBA00022527"/>
    </source>
</evidence>
<dbReference type="GO" id="GO:0005524">
    <property type="term" value="F:ATP binding"/>
    <property type="evidence" value="ECO:0007669"/>
    <property type="project" value="InterPro"/>
</dbReference>
<comment type="caution">
    <text evidence="6">The sequence shown here is derived from an EMBL/GenBank/DDBJ whole genome shotgun (WGS) entry which is preliminary data.</text>
</comment>
<keyword evidence="2 5" id="KW-0808">Transferase</keyword>
<comment type="catalytic activity">
    <reaction evidence="5">
        <text>[pyruvate, water dikinase]-phosphate + phosphate + H(+) = [pyruvate, water dikinase] + diphosphate</text>
        <dbReference type="Rhea" id="RHEA:48580"/>
        <dbReference type="Rhea" id="RHEA-COMP:11425"/>
        <dbReference type="Rhea" id="RHEA-COMP:11426"/>
        <dbReference type="ChEBI" id="CHEBI:15378"/>
        <dbReference type="ChEBI" id="CHEBI:33019"/>
        <dbReference type="ChEBI" id="CHEBI:43176"/>
        <dbReference type="ChEBI" id="CHEBI:43474"/>
        <dbReference type="ChEBI" id="CHEBI:68546"/>
        <dbReference type="EC" id="2.7.4.28"/>
    </reaction>
</comment>